<dbReference type="SMART" id="SM00086">
    <property type="entry name" value="PAC"/>
    <property type="match status" value="3"/>
</dbReference>
<dbReference type="NCBIfam" id="TIGR00277">
    <property type="entry name" value="HDIG"/>
    <property type="match status" value="1"/>
</dbReference>
<dbReference type="Pfam" id="PF13426">
    <property type="entry name" value="PAS_9"/>
    <property type="match status" value="2"/>
</dbReference>
<dbReference type="InterPro" id="IPR001610">
    <property type="entry name" value="PAC"/>
</dbReference>
<evidence type="ECO:0000259" key="4">
    <source>
        <dbReference type="PROSITE" id="PS51832"/>
    </source>
</evidence>
<dbReference type="PROSITE" id="PS50113">
    <property type="entry name" value="PAC"/>
    <property type="match status" value="3"/>
</dbReference>
<dbReference type="SMART" id="SM00091">
    <property type="entry name" value="PAS"/>
    <property type="match status" value="3"/>
</dbReference>
<evidence type="ECO:0000259" key="2">
    <source>
        <dbReference type="PROSITE" id="PS50112"/>
    </source>
</evidence>
<feature type="domain" description="PAS" evidence="2">
    <location>
        <begin position="37"/>
        <end position="92"/>
    </location>
</feature>
<accession>A0A971S1B6</accession>
<dbReference type="InterPro" id="IPR013767">
    <property type="entry name" value="PAS_fold"/>
</dbReference>
<dbReference type="AlphaFoldDB" id="A0A971S1B6"/>
<feature type="region of interest" description="Disordered" evidence="1">
    <location>
        <begin position="1"/>
        <end position="23"/>
    </location>
</feature>
<feature type="domain" description="HD-GYP" evidence="4">
    <location>
        <begin position="418"/>
        <end position="608"/>
    </location>
</feature>
<feature type="domain" description="PAC" evidence="3">
    <location>
        <begin position="237"/>
        <end position="289"/>
    </location>
</feature>
<name>A0A971S1B6_9BACT</name>
<dbReference type="SUPFAM" id="SSF55785">
    <property type="entry name" value="PYP-like sensor domain (PAS domain)"/>
    <property type="match status" value="3"/>
</dbReference>
<sequence length="608" mass="68706">MRNRDATEKQLMEKSTGSGLEQADAGAAYAAEALRDNEERYRLIVNTADEGIWVLDEQYLTTFVNRRMAGMLGYSRDEMEGRSLGSFLFEEDLPDYAAKAARRREGIAERYERRLRRKDGSTLWALVSATPIMDKENHFQGSFAMFTDITERKQAEDALLESEAKYRSIFENAVEGMFQSTPEGRLISANPAMVHIFGYASPEDMIAGVTNIGRQLYTDTDDRRTFMQLLEDQGITGGFESQFYRKDGSVLWGSLNVRAVKDPAGTILYYEGTLMDITARKNAEEELKRSEEKYRNIFENAVEGIFQVTADGRYMSVNPALARIHGYSSPEEMINSVTDIAHQLYVDPSRRDELMRLMKEKGFVKGFEIMMRRKDGGLQWVSMTSHAIRDVNGTVLYHEGTLEDVTPRKLGDEELKQLRKTIEGTIRALSSMVETRDPGISGHHGMVSRLAVELSRAMELPQDMINSIRIAGLIHDIGKISVPVEILSKPKGLTGMEHDFIKLHPQSGYKMLKEAELPYPVAEIVLQHHERLDGSGYPKGLKENEILREARILAVADVVAAMVSPRPYRPGHKIDAALDEIKKNKGILYDSEAGDVCLKLFESKRFQF</sequence>
<dbReference type="PANTHER" id="PTHR43155:SF2">
    <property type="entry name" value="CYCLIC DI-GMP PHOSPHODIESTERASE PA4108"/>
    <property type="match status" value="1"/>
</dbReference>
<reference evidence="5" key="1">
    <citation type="journal article" date="2020" name="Biotechnol. Biofuels">
        <title>New insights from the biogas microbiome by comprehensive genome-resolved metagenomics of nearly 1600 species originating from multiple anaerobic digesters.</title>
        <authorList>
            <person name="Campanaro S."/>
            <person name="Treu L."/>
            <person name="Rodriguez-R L.M."/>
            <person name="Kovalovszki A."/>
            <person name="Ziels R.M."/>
            <person name="Maus I."/>
            <person name="Zhu X."/>
            <person name="Kougias P.G."/>
            <person name="Basile A."/>
            <person name="Luo G."/>
            <person name="Schluter A."/>
            <person name="Konstantinidis K.T."/>
            <person name="Angelidaki I."/>
        </authorList>
    </citation>
    <scope>NUCLEOTIDE SEQUENCE</scope>
    <source>
        <strain evidence="5">AS06rmzACSIP_7</strain>
    </source>
</reference>
<protein>
    <submittedName>
        <fullName evidence="5">PAS domain S-box protein</fullName>
    </submittedName>
</protein>
<evidence type="ECO:0000259" key="3">
    <source>
        <dbReference type="PROSITE" id="PS50113"/>
    </source>
</evidence>
<gene>
    <name evidence="5" type="ORF">GXY80_11145</name>
</gene>
<dbReference type="Gene3D" id="3.30.450.20">
    <property type="entry name" value="PAS domain"/>
    <property type="match status" value="3"/>
</dbReference>
<feature type="domain" description="PAS" evidence="2">
    <location>
        <begin position="162"/>
        <end position="203"/>
    </location>
</feature>
<evidence type="ECO:0000313" key="6">
    <source>
        <dbReference type="Proteomes" id="UP000777265"/>
    </source>
</evidence>
<dbReference type="InterPro" id="IPR000014">
    <property type="entry name" value="PAS"/>
</dbReference>
<dbReference type="InterPro" id="IPR000700">
    <property type="entry name" value="PAS-assoc_C"/>
</dbReference>
<evidence type="ECO:0000313" key="5">
    <source>
        <dbReference type="EMBL" id="NLW36018.1"/>
    </source>
</evidence>
<dbReference type="PANTHER" id="PTHR43155">
    <property type="entry name" value="CYCLIC DI-GMP PHOSPHODIESTERASE PA4108-RELATED"/>
    <property type="match status" value="1"/>
</dbReference>
<dbReference type="SMART" id="SM00471">
    <property type="entry name" value="HDc"/>
    <property type="match status" value="1"/>
</dbReference>
<dbReference type="Pfam" id="PF13487">
    <property type="entry name" value="HD_5"/>
    <property type="match status" value="1"/>
</dbReference>
<dbReference type="CDD" id="cd00130">
    <property type="entry name" value="PAS"/>
    <property type="match status" value="3"/>
</dbReference>
<organism evidence="5 6">
    <name type="scientific">Syntrophorhabdus aromaticivorans</name>
    <dbReference type="NCBI Taxonomy" id="328301"/>
    <lineage>
        <taxon>Bacteria</taxon>
        <taxon>Pseudomonadati</taxon>
        <taxon>Thermodesulfobacteriota</taxon>
        <taxon>Syntrophorhabdia</taxon>
        <taxon>Syntrophorhabdales</taxon>
        <taxon>Syntrophorhabdaceae</taxon>
        <taxon>Syntrophorhabdus</taxon>
    </lineage>
</organism>
<dbReference type="InterPro" id="IPR003607">
    <property type="entry name" value="HD/PDEase_dom"/>
</dbReference>
<feature type="compositionally biased region" description="Basic and acidic residues" evidence="1">
    <location>
        <begin position="1"/>
        <end position="12"/>
    </location>
</feature>
<dbReference type="SUPFAM" id="SSF109604">
    <property type="entry name" value="HD-domain/PDEase-like"/>
    <property type="match status" value="1"/>
</dbReference>
<dbReference type="InterPro" id="IPR037522">
    <property type="entry name" value="HD_GYP_dom"/>
</dbReference>
<dbReference type="NCBIfam" id="TIGR00229">
    <property type="entry name" value="sensory_box"/>
    <property type="match status" value="3"/>
</dbReference>
<feature type="domain" description="PAC" evidence="3">
    <location>
        <begin position="365"/>
        <end position="417"/>
    </location>
</feature>
<comment type="caution">
    <text evidence="5">The sequence shown here is derived from an EMBL/GenBank/DDBJ whole genome shotgun (WGS) entry which is preliminary data.</text>
</comment>
<proteinExistence type="predicted"/>
<reference evidence="5" key="2">
    <citation type="submission" date="2020-01" db="EMBL/GenBank/DDBJ databases">
        <authorList>
            <person name="Campanaro S."/>
        </authorList>
    </citation>
    <scope>NUCLEOTIDE SEQUENCE</scope>
    <source>
        <strain evidence="5">AS06rmzACSIP_7</strain>
    </source>
</reference>
<evidence type="ECO:0000256" key="1">
    <source>
        <dbReference type="SAM" id="MobiDB-lite"/>
    </source>
</evidence>
<dbReference type="Gene3D" id="1.10.3210.10">
    <property type="entry name" value="Hypothetical protein af1432"/>
    <property type="match status" value="1"/>
</dbReference>
<dbReference type="Pfam" id="PF00989">
    <property type="entry name" value="PAS"/>
    <property type="match status" value="1"/>
</dbReference>
<feature type="domain" description="PAC" evidence="3">
    <location>
        <begin position="109"/>
        <end position="161"/>
    </location>
</feature>
<dbReference type="PROSITE" id="PS50112">
    <property type="entry name" value="PAS"/>
    <property type="match status" value="3"/>
</dbReference>
<dbReference type="PROSITE" id="PS51832">
    <property type="entry name" value="HD_GYP"/>
    <property type="match status" value="1"/>
</dbReference>
<dbReference type="Proteomes" id="UP000777265">
    <property type="component" value="Unassembled WGS sequence"/>
</dbReference>
<dbReference type="InterPro" id="IPR006675">
    <property type="entry name" value="HDIG_dom"/>
</dbReference>
<dbReference type="InterPro" id="IPR035965">
    <property type="entry name" value="PAS-like_dom_sf"/>
</dbReference>
<dbReference type="EMBL" id="JAAYEE010000203">
    <property type="protein sequence ID" value="NLW36018.1"/>
    <property type="molecule type" value="Genomic_DNA"/>
</dbReference>
<dbReference type="CDD" id="cd00077">
    <property type="entry name" value="HDc"/>
    <property type="match status" value="1"/>
</dbReference>
<feature type="domain" description="PAS" evidence="2">
    <location>
        <begin position="290"/>
        <end position="361"/>
    </location>
</feature>